<evidence type="ECO:0000256" key="1">
    <source>
        <dbReference type="ARBA" id="ARBA00023125"/>
    </source>
</evidence>
<dbReference type="InterPro" id="IPR047057">
    <property type="entry name" value="MerR_fam"/>
</dbReference>
<name>A0A6C2CA93_9LACO</name>
<dbReference type="RefSeq" id="WP_148621825.1">
    <property type="nucleotide sequence ID" value="NZ_SDGZ01000004.1"/>
</dbReference>
<accession>A0A6C2CA93</accession>
<comment type="caution">
    <text evidence="3">The sequence shown here is derived from an EMBL/GenBank/DDBJ whole genome shotgun (WGS) entry which is preliminary data.</text>
</comment>
<dbReference type="PANTHER" id="PTHR30204">
    <property type="entry name" value="REDOX-CYCLING DRUG-SENSING TRANSCRIPTIONAL ACTIVATOR SOXR"/>
    <property type="match status" value="1"/>
</dbReference>
<dbReference type="AlphaFoldDB" id="A0A6C2CA93"/>
<evidence type="ECO:0000313" key="3">
    <source>
        <dbReference type="EMBL" id="TYC50914.1"/>
    </source>
</evidence>
<dbReference type="OrthoDB" id="9811174at2"/>
<dbReference type="GO" id="GO:0003677">
    <property type="term" value="F:DNA binding"/>
    <property type="evidence" value="ECO:0007669"/>
    <property type="project" value="UniProtKB-KW"/>
</dbReference>
<reference evidence="3 4" key="1">
    <citation type="submission" date="2019-01" db="EMBL/GenBank/DDBJ databases">
        <title>Weissella sp. nov., a novel lactic acid bacterium isolated from animal feces.</title>
        <authorList>
            <person name="Wang L.-T."/>
        </authorList>
    </citation>
    <scope>NUCLEOTIDE SEQUENCE [LARGE SCALE GENOMIC DNA]</scope>
    <source>
        <strain evidence="3 4">8H-2</strain>
    </source>
</reference>
<protein>
    <submittedName>
        <fullName evidence="3">MerR family transcriptional regulator</fullName>
    </submittedName>
</protein>
<keyword evidence="4" id="KW-1185">Reference proteome</keyword>
<dbReference type="Pfam" id="PF13411">
    <property type="entry name" value="MerR_1"/>
    <property type="match status" value="1"/>
</dbReference>
<sequence>MTKYSIGQFSKLSNLSIDTLRYYEKQELIFPKRDQANRRFYTDHDLPWIDFIHRLKKTGMPIKKMREYTKLRYEGNSTIPDRILILNKQLATLQFEEKRLQEHIKFVEEKIETYNLLLLRDIVEHI</sequence>
<dbReference type="CDD" id="cd01109">
    <property type="entry name" value="HTH_YyaN"/>
    <property type="match status" value="1"/>
</dbReference>
<dbReference type="Proteomes" id="UP000371977">
    <property type="component" value="Unassembled WGS sequence"/>
</dbReference>
<organism evidence="3 4">
    <name type="scientific">Weissella muntiaci</name>
    <dbReference type="NCBI Taxonomy" id="2508881"/>
    <lineage>
        <taxon>Bacteria</taxon>
        <taxon>Bacillati</taxon>
        <taxon>Bacillota</taxon>
        <taxon>Bacilli</taxon>
        <taxon>Lactobacillales</taxon>
        <taxon>Lactobacillaceae</taxon>
        <taxon>Weissella</taxon>
    </lineage>
</organism>
<evidence type="ECO:0000259" key="2">
    <source>
        <dbReference type="PROSITE" id="PS50937"/>
    </source>
</evidence>
<keyword evidence="1" id="KW-0238">DNA-binding</keyword>
<dbReference type="SUPFAM" id="SSF46955">
    <property type="entry name" value="Putative DNA-binding domain"/>
    <property type="match status" value="1"/>
</dbReference>
<dbReference type="InterPro" id="IPR009061">
    <property type="entry name" value="DNA-bd_dom_put_sf"/>
</dbReference>
<feature type="domain" description="HTH merR-type" evidence="2">
    <location>
        <begin position="3"/>
        <end position="71"/>
    </location>
</feature>
<dbReference type="InterPro" id="IPR000551">
    <property type="entry name" value="MerR-type_HTH_dom"/>
</dbReference>
<dbReference type="SMART" id="SM00422">
    <property type="entry name" value="HTH_MERR"/>
    <property type="match status" value="1"/>
</dbReference>
<dbReference type="Gene3D" id="1.10.1660.10">
    <property type="match status" value="1"/>
</dbReference>
<dbReference type="EMBL" id="SDGZ01000004">
    <property type="protein sequence ID" value="TYC50914.1"/>
    <property type="molecule type" value="Genomic_DNA"/>
</dbReference>
<dbReference type="PANTHER" id="PTHR30204:SF98">
    <property type="entry name" value="HTH-TYPE TRANSCRIPTIONAL REGULATOR ADHR"/>
    <property type="match status" value="1"/>
</dbReference>
<dbReference type="PRINTS" id="PR00040">
    <property type="entry name" value="HTHMERR"/>
</dbReference>
<evidence type="ECO:0000313" key="4">
    <source>
        <dbReference type="Proteomes" id="UP000371977"/>
    </source>
</evidence>
<gene>
    <name evidence="3" type="ORF">ESZ50_01470</name>
</gene>
<dbReference type="GO" id="GO:0003700">
    <property type="term" value="F:DNA-binding transcription factor activity"/>
    <property type="evidence" value="ECO:0007669"/>
    <property type="project" value="InterPro"/>
</dbReference>
<proteinExistence type="predicted"/>
<dbReference type="PROSITE" id="PS50937">
    <property type="entry name" value="HTH_MERR_2"/>
    <property type="match status" value="1"/>
</dbReference>